<dbReference type="GO" id="GO:0005524">
    <property type="term" value="F:ATP binding"/>
    <property type="evidence" value="ECO:0007669"/>
    <property type="project" value="InterPro"/>
</dbReference>
<evidence type="ECO:0000256" key="1">
    <source>
        <dbReference type="SAM" id="MobiDB-lite"/>
    </source>
</evidence>
<feature type="region of interest" description="Disordered" evidence="1">
    <location>
        <begin position="266"/>
        <end position="288"/>
    </location>
</feature>
<dbReference type="SUPFAM" id="SSF56112">
    <property type="entry name" value="Protein kinase-like (PK-like)"/>
    <property type="match status" value="1"/>
</dbReference>
<dbReference type="PANTHER" id="PTHR44167:SF31">
    <property type="entry name" value="PROTEIN CBG02007"/>
    <property type="match status" value="1"/>
</dbReference>
<reference evidence="3 4" key="1">
    <citation type="submission" date="2013-08" db="EMBL/GenBank/DDBJ databases">
        <authorList>
            <person name="Huang J."/>
            <person name="Wang G."/>
        </authorList>
    </citation>
    <scope>NUCLEOTIDE SEQUENCE [LARGE SCALE GENOMIC DNA]</scope>
    <source>
        <strain evidence="3 4">JSM 076056</strain>
    </source>
</reference>
<accession>A0A0A5I2J8</accession>
<evidence type="ECO:0000313" key="3">
    <source>
        <dbReference type="EMBL" id="KGX90067.1"/>
    </source>
</evidence>
<dbReference type="PROSITE" id="PS50011">
    <property type="entry name" value="PROTEIN_KINASE_DOM"/>
    <property type="match status" value="1"/>
</dbReference>
<dbReference type="InterPro" id="IPR000719">
    <property type="entry name" value="Prot_kinase_dom"/>
</dbReference>
<dbReference type="Gene3D" id="1.10.510.10">
    <property type="entry name" value="Transferase(Phosphotransferase) domain 1"/>
    <property type="match status" value="1"/>
</dbReference>
<protein>
    <submittedName>
        <fullName evidence="3">Serine/threonine protein kinase</fullName>
    </submittedName>
</protein>
<dbReference type="InterPro" id="IPR011009">
    <property type="entry name" value="Kinase-like_dom_sf"/>
</dbReference>
<dbReference type="SMART" id="SM00220">
    <property type="entry name" value="S_TKc"/>
    <property type="match status" value="1"/>
</dbReference>
<name>A0A0A5I2J8_9BACI</name>
<dbReference type="OrthoDB" id="583109at2"/>
<gene>
    <name evidence="3" type="ORF">N781_08450</name>
</gene>
<dbReference type="RefSeq" id="WP_036770492.1">
    <property type="nucleotide sequence ID" value="NZ_AULI01000021.1"/>
</dbReference>
<feature type="domain" description="Protein kinase" evidence="2">
    <location>
        <begin position="23"/>
        <end position="270"/>
    </location>
</feature>
<dbReference type="GO" id="GO:0005737">
    <property type="term" value="C:cytoplasm"/>
    <property type="evidence" value="ECO:0007669"/>
    <property type="project" value="TreeGrafter"/>
</dbReference>
<dbReference type="EMBL" id="AVPE01000017">
    <property type="protein sequence ID" value="KGX90067.1"/>
    <property type="molecule type" value="Genomic_DNA"/>
</dbReference>
<evidence type="ECO:0000313" key="4">
    <source>
        <dbReference type="Proteomes" id="UP000030528"/>
    </source>
</evidence>
<dbReference type="AlphaFoldDB" id="A0A0A5I2J8"/>
<sequence length="322" mass="36538">MNNNGIKLAPGTVVRGKWHGKSYVIGKKLGSGALGTVYLASYNGTEVAVKLSHNSTSITSEVNVLKNFQKVRGKNLGPSLIDVDDWEVGSKQRLSFYAMEYLKGKDLLTFIREKGDDWVGIIVMQLLDSLADLHNEGWVFGDLKPENLLVTYPPAKVRWVDVGGTTQIGRAIKEYTEFYDRGFWGMGSRKAEPTYDLFALGMIMLQVDYPNRFERGGDGTRSLWEHLDRATLIRRYKPVVRKALQGEYHTSEEMKRDVMDALMGQNHADPKPTRMNKPKKFTSRSMTSLKTQRTPSSYRWESVGLMSAVGVFYTVYMLLQWL</sequence>
<organism evidence="3 4">
    <name type="scientific">Pontibacillus halophilus JSM 076056 = DSM 19796</name>
    <dbReference type="NCBI Taxonomy" id="1385510"/>
    <lineage>
        <taxon>Bacteria</taxon>
        <taxon>Bacillati</taxon>
        <taxon>Bacillota</taxon>
        <taxon>Bacilli</taxon>
        <taxon>Bacillales</taxon>
        <taxon>Bacillaceae</taxon>
        <taxon>Pontibacillus</taxon>
    </lineage>
</organism>
<proteinExistence type="predicted"/>
<keyword evidence="4" id="KW-1185">Reference proteome</keyword>
<keyword evidence="3" id="KW-0808">Transferase</keyword>
<dbReference type="Pfam" id="PF00069">
    <property type="entry name" value="Pkinase"/>
    <property type="match status" value="1"/>
</dbReference>
<keyword evidence="3" id="KW-0418">Kinase</keyword>
<keyword evidence="3" id="KW-0723">Serine/threonine-protein kinase</keyword>
<dbReference type="eggNOG" id="COG0515">
    <property type="taxonomic scope" value="Bacteria"/>
</dbReference>
<dbReference type="PANTHER" id="PTHR44167">
    <property type="entry name" value="OVARIAN-SPECIFIC SERINE/THREONINE-PROTEIN KINASE LOK-RELATED"/>
    <property type="match status" value="1"/>
</dbReference>
<evidence type="ECO:0000259" key="2">
    <source>
        <dbReference type="PROSITE" id="PS50011"/>
    </source>
</evidence>
<dbReference type="STRING" id="1385510.GCA_000425205_03495"/>
<dbReference type="GO" id="GO:0004674">
    <property type="term" value="F:protein serine/threonine kinase activity"/>
    <property type="evidence" value="ECO:0007669"/>
    <property type="project" value="UniProtKB-KW"/>
</dbReference>
<dbReference type="Proteomes" id="UP000030528">
    <property type="component" value="Unassembled WGS sequence"/>
</dbReference>
<comment type="caution">
    <text evidence="3">The sequence shown here is derived from an EMBL/GenBank/DDBJ whole genome shotgun (WGS) entry which is preliminary data.</text>
</comment>